<dbReference type="InterPro" id="IPR010998">
    <property type="entry name" value="Integrase_recombinase_N"/>
</dbReference>
<dbReference type="PANTHER" id="PTHR30349">
    <property type="entry name" value="PHAGE INTEGRASE-RELATED"/>
    <property type="match status" value="1"/>
</dbReference>
<evidence type="ECO:0000313" key="7">
    <source>
        <dbReference type="Proteomes" id="UP000823863"/>
    </source>
</evidence>
<evidence type="ECO:0000256" key="2">
    <source>
        <dbReference type="ARBA" id="ARBA00023172"/>
    </source>
</evidence>
<dbReference type="Pfam" id="PF00589">
    <property type="entry name" value="Phage_integrase"/>
    <property type="match status" value="1"/>
</dbReference>
<dbReference type="PROSITE" id="PS51898">
    <property type="entry name" value="TYR_RECOMBINASE"/>
    <property type="match status" value="1"/>
</dbReference>
<dbReference type="InterPro" id="IPR002104">
    <property type="entry name" value="Integrase_catalytic"/>
</dbReference>
<dbReference type="PROSITE" id="PS51900">
    <property type="entry name" value="CB"/>
    <property type="match status" value="1"/>
</dbReference>
<dbReference type="Gene3D" id="1.10.150.130">
    <property type="match status" value="1"/>
</dbReference>
<keyword evidence="2" id="KW-0233">DNA recombination</keyword>
<dbReference type="AlphaFoldDB" id="A0A9D2PT06"/>
<dbReference type="InterPro" id="IPR013762">
    <property type="entry name" value="Integrase-like_cat_sf"/>
</dbReference>
<name>A0A9D2PT06_9FIRM</name>
<dbReference type="InterPro" id="IPR044068">
    <property type="entry name" value="CB"/>
</dbReference>
<dbReference type="GO" id="GO:0015074">
    <property type="term" value="P:DNA integration"/>
    <property type="evidence" value="ECO:0007669"/>
    <property type="project" value="InterPro"/>
</dbReference>
<evidence type="ECO:0000259" key="4">
    <source>
        <dbReference type="PROSITE" id="PS51898"/>
    </source>
</evidence>
<reference evidence="6" key="2">
    <citation type="submission" date="2021-04" db="EMBL/GenBank/DDBJ databases">
        <authorList>
            <person name="Gilroy R."/>
        </authorList>
    </citation>
    <scope>NUCLEOTIDE SEQUENCE</scope>
    <source>
        <strain evidence="6">CHK198-12963</strain>
    </source>
</reference>
<gene>
    <name evidence="6" type="ORF">H9931_05520</name>
</gene>
<evidence type="ECO:0000256" key="3">
    <source>
        <dbReference type="PROSITE-ProRule" id="PRU01248"/>
    </source>
</evidence>
<dbReference type="GO" id="GO:0003677">
    <property type="term" value="F:DNA binding"/>
    <property type="evidence" value="ECO:0007669"/>
    <property type="project" value="UniProtKB-UniRule"/>
</dbReference>
<feature type="domain" description="Core-binding (CB)" evidence="5">
    <location>
        <begin position="9"/>
        <end position="85"/>
    </location>
</feature>
<protein>
    <submittedName>
        <fullName evidence="6">Tyrosine-type recombinase/integrase</fullName>
    </submittedName>
</protein>
<dbReference type="GO" id="GO:0006310">
    <property type="term" value="P:DNA recombination"/>
    <property type="evidence" value="ECO:0007669"/>
    <property type="project" value="UniProtKB-KW"/>
</dbReference>
<dbReference type="InterPro" id="IPR011010">
    <property type="entry name" value="DNA_brk_join_enz"/>
</dbReference>
<sequence length="285" mass="33291">MKKYEYDSKEGYGLLEAYGQDLKRRGASQNTIRTYQSSVRLFYSLYQQADTENLKKYRDYLLRSFSPATANCRICGLNQYLEFLAKNQSEISRYRLATIKNFKNPFLDSIISNEDYNRLKEGLKRDQNWTGYFLVRILACTGVRVSELVQIKAEHLRVGCLDLCSKGRKVRRIYFPKDLQKEAIQWLDSAGVSGGFLFANPHGLPLTTRSINRMLHLMARRYQVPAHTVHPHAFRHLFAKNFLREYNDISLLADLLGHSSIKTTRIYLTKSTLEQREDIDRIVNW</sequence>
<keyword evidence="1 3" id="KW-0238">DNA-binding</keyword>
<dbReference type="EMBL" id="DWWB01000025">
    <property type="protein sequence ID" value="HJC66166.1"/>
    <property type="molecule type" value="Genomic_DNA"/>
</dbReference>
<comment type="caution">
    <text evidence="6">The sequence shown here is derived from an EMBL/GenBank/DDBJ whole genome shotgun (WGS) entry which is preliminary data.</text>
</comment>
<evidence type="ECO:0000313" key="6">
    <source>
        <dbReference type="EMBL" id="HJC66166.1"/>
    </source>
</evidence>
<evidence type="ECO:0000259" key="5">
    <source>
        <dbReference type="PROSITE" id="PS51900"/>
    </source>
</evidence>
<dbReference type="SUPFAM" id="SSF56349">
    <property type="entry name" value="DNA breaking-rejoining enzymes"/>
    <property type="match status" value="1"/>
</dbReference>
<reference evidence="6" key="1">
    <citation type="journal article" date="2021" name="PeerJ">
        <title>Extensive microbial diversity within the chicken gut microbiome revealed by metagenomics and culture.</title>
        <authorList>
            <person name="Gilroy R."/>
            <person name="Ravi A."/>
            <person name="Getino M."/>
            <person name="Pursley I."/>
            <person name="Horton D.L."/>
            <person name="Alikhan N.F."/>
            <person name="Baker D."/>
            <person name="Gharbi K."/>
            <person name="Hall N."/>
            <person name="Watson M."/>
            <person name="Adriaenssens E.M."/>
            <person name="Foster-Nyarko E."/>
            <person name="Jarju S."/>
            <person name="Secka A."/>
            <person name="Antonio M."/>
            <person name="Oren A."/>
            <person name="Chaudhuri R.R."/>
            <person name="La Ragione R."/>
            <person name="Hildebrand F."/>
            <person name="Pallen M.J."/>
        </authorList>
    </citation>
    <scope>NUCLEOTIDE SEQUENCE</scope>
    <source>
        <strain evidence="6">CHK198-12963</strain>
    </source>
</reference>
<feature type="domain" description="Tyr recombinase" evidence="4">
    <location>
        <begin position="106"/>
        <end position="280"/>
    </location>
</feature>
<dbReference type="PANTHER" id="PTHR30349:SF89">
    <property type="entry name" value="INTEGRASE_RECOMBINASE"/>
    <property type="match status" value="1"/>
</dbReference>
<dbReference type="Proteomes" id="UP000823863">
    <property type="component" value="Unassembled WGS sequence"/>
</dbReference>
<evidence type="ECO:0000256" key="1">
    <source>
        <dbReference type="ARBA" id="ARBA00023125"/>
    </source>
</evidence>
<dbReference type="Gene3D" id="1.10.443.10">
    <property type="entry name" value="Intergrase catalytic core"/>
    <property type="match status" value="1"/>
</dbReference>
<proteinExistence type="predicted"/>
<dbReference type="InterPro" id="IPR050090">
    <property type="entry name" value="Tyrosine_recombinase_XerCD"/>
</dbReference>
<accession>A0A9D2PT06</accession>
<organism evidence="6 7">
    <name type="scientific">Candidatus Enterocloster excrementigallinarum</name>
    <dbReference type="NCBI Taxonomy" id="2838558"/>
    <lineage>
        <taxon>Bacteria</taxon>
        <taxon>Bacillati</taxon>
        <taxon>Bacillota</taxon>
        <taxon>Clostridia</taxon>
        <taxon>Lachnospirales</taxon>
        <taxon>Lachnospiraceae</taxon>
        <taxon>Enterocloster</taxon>
    </lineage>
</organism>